<evidence type="ECO:0000313" key="1">
    <source>
        <dbReference type="EMBL" id="BCI67552.1"/>
    </source>
</evidence>
<organism evidence="1 2">
    <name type="scientific">Acetobacter aceti</name>
    <dbReference type="NCBI Taxonomy" id="435"/>
    <lineage>
        <taxon>Bacteria</taxon>
        <taxon>Pseudomonadati</taxon>
        <taxon>Pseudomonadota</taxon>
        <taxon>Alphaproteobacteria</taxon>
        <taxon>Acetobacterales</taxon>
        <taxon>Acetobacteraceae</taxon>
        <taxon>Acetobacter</taxon>
        <taxon>Acetobacter subgen. Acetobacter</taxon>
    </lineage>
</organism>
<dbReference type="EMBL" id="AP023326">
    <property type="protein sequence ID" value="BCI67552.1"/>
    <property type="molecule type" value="Genomic_DNA"/>
</dbReference>
<sequence>MAAANADSLCKKEALSEYNDEECAAQYSQMFDAHLQTVGQSEETAIKSYGGSGEYKSNCSKY</sequence>
<reference evidence="1 2" key="1">
    <citation type="submission" date="2020-07" db="EMBL/GenBank/DDBJ databases">
        <title>Complete Genome Sequence of an acetic acid bacterium, Acetobacter aceti JCM20276.</title>
        <authorList>
            <person name="Hirose Y."/>
            <person name="Mihara H."/>
        </authorList>
    </citation>
    <scope>NUCLEOTIDE SEQUENCE [LARGE SCALE GENOMIC DNA]</scope>
    <source>
        <strain evidence="1 2">JCM20276</strain>
    </source>
</reference>
<name>A0A6S6PS71_ACEAC</name>
<protein>
    <submittedName>
        <fullName evidence="1">Uncharacterized protein</fullName>
    </submittedName>
</protein>
<dbReference type="Proteomes" id="UP000515220">
    <property type="component" value="Chromosome"/>
</dbReference>
<evidence type="ECO:0000313" key="2">
    <source>
        <dbReference type="Proteomes" id="UP000515220"/>
    </source>
</evidence>
<proteinExistence type="predicted"/>
<dbReference type="AlphaFoldDB" id="A0A6S6PS71"/>
<gene>
    <name evidence="1" type="ORF">AAJCM20276_21760</name>
</gene>
<accession>A0A6S6PS71</accession>